<protein>
    <submittedName>
        <fullName evidence="1">Uncharacterized protein</fullName>
    </submittedName>
</protein>
<accession>A0AAU9N4U8</accession>
<gene>
    <name evidence="1" type="ORF">LVIROSA_LOCUS20386</name>
</gene>
<evidence type="ECO:0000313" key="1">
    <source>
        <dbReference type="EMBL" id="CAH1433822.1"/>
    </source>
</evidence>
<keyword evidence="2" id="KW-1185">Reference proteome</keyword>
<evidence type="ECO:0000313" key="2">
    <source>
        <dbReference type="Proteomes" id="UP001157418"/>
    </source>
</evidence>
<sequence length="104" mass="11467">MDVVKTLDLKNPIISNGRDSPPPLLSRRYIYLPAPLFVFLSLGIPRSEETQQTSVGKIARLPLTTIGSNPSTTYWLSVLVFTSVFISDNSLSLTIYQHVSGLCV</sequence>
<organism evidence="1 2">
    <name type="scientific">Lactuca virosa</name>
    <dbReference type="NCBI Taxonomy" id="75947"/>
    <lineage>
        <taxon>Eukaryota</taxon>
        <taxon>Viridiplantae</taxon>
        <taxon>Streptophyta</taxon>
        <taxon>Embryophyta</taxon>
        <taxon>Tracheophyta</taxon>
        <taxon>Spermatophyta</taxon>
        <taxon>Magnoliopsida</taxon>
        <taxon>eudicotyledons</taxon>
        <taxon>Gunneridae</taxon>
        <taxon>Pentapetalae</taxon>
        <taxon>asterids</taxon>
        <taxon>campanulids</taxon>
        <taxon>Asterales</taxon>
        <taxon>Asteraceae</taxon>
        <taxon>Cichorioideae</taxon>
        <taxon>Cichorieae</taxon>
        <taxon>Lactucinae</taxon>
        <taxon>Lactuca</taxon>
    </lineage>
</organism>
<dbReference type="Proteomes" id="UP001157418">
    <property type="component" value="Unassembled WGS sequence"/>
</dbReference>
<proteinExistence type="predicted"/>
<name>A0AAU9N4U8_9ASTR</name>
<dbReference type="AlphaFoldDB" id="A0AAU9N4U8"/>
<reference evidence="1 2" key="1">
    <citation type="submission" date="2022-01" db="EMBL/GenBank/DDBJ databases">
        <authorList>
            <person name="Xiong W."/>
            <person name="Schranz E."/>
        </authorList>
    </citation>
    <scope>NUCLEOTIDE SEQUENCE [LARGE SCALE GENOMIC DNA]</scope>
</reference>
<dbReference type="EMBL" id="CAKMRJ010003334">
    <property type="protein sequence ID" value="CAH1433822.1"/>
    <property type="molecule type" value="Genomic_DNA"/>
</dbReference>
<comment type="caution">
    <text evidence="1">The sequence shown here is derived from an EMBL/GenBank/DDBJ whole genome shotgun (WGS) entry which is preliminary data.</text>
</comment>